<accession>A0A6J6FHG0</accession>
<proteinExistence type="predicted"/>
<dbReference type="InterPro" id="IPR036527">
    <property type="entry name" value="SCP2_sterol-bd_dom_sf"/>
</dbReference>
<dbReference type="AlphaFoldDB" id="A0A6J6FHG0"/>
<organism evidence="1">
    <name type="scientific">freshwater metagenome</name>
    <dbReference type="NCBI Taxonomy" id="449393"/>
    <lineage>
        <taxon>unclassified sequences</taxon>
        <taxon>metagenomes</taxon>
        <taxon>ecological metagenomes</taxon>
    </lineage>
</organism>
<gene>
    <name evidence="1" type="ORF">UFOPK1808_00003</name>
    <name evidence="2" type="ORF">UFOPK1889_00083</name>
</gene>
<dbReference type="Gene3D" id="3.30.1050.10">
    <property type="entry name" value="SCP2 sterol-binding domain"/>
    <property type="match status" value="1"/>
</dbReference>
<evidence type="ECO:0000313" key="1">
    <source>
        <dbReference type="EMBL" id="CAB4588416.1"/>
    </source>
</evidence>
<dbReference type="EMBL" id="CAEZUZ010000006">
    <property type="protein sequence ID" value="CAB4607661.1"/>
    <property type="molecule type" value="Genomic_DNA"/>
</dbReference>
<dbReference type="EMBL" id="CAEZUL010000001">
    <property type="protein sequence ID" value="CAB4588416.1"/>
    <property type="molecule type" value="Genomic_DNA"/>
</dbReference>
<name>A0A6J6FHG0_9ZZZZ</name>
<protein>
    <submittedName>
        <fullName evidence="1">Unannotated protein</fullName>
    </submittedName>
</protein>
<dbReference type="SUPFAM" id="SSF55718">
    <property type="entry name" value="SCP-like"/>
    <property type="match status" value="1"/>
</dbReference>
<reference evidence="1" key="1">
    <citation type="submission" date="2020-05" db="EMBL/GenBank/DDBJ databases">
        <authorList>
            <person name="Chiriac C."/>
            <person name="Salcher M."/>
            <person name="Ghai R."/>
            <person name="Kavagutti S V."/>
        </authorList>
    </citation>
    <scope>NUCLEOTIDE SEQUENCE</scope>
</reference>
<sequence>MALSSRADKKLIMRYLSLEWIEAMHAQVSGSASINDLANSHSIGITQVVTDGPEGNVIYHFQVGNGNAQFGAGPAPQENVRLEQSWQTAVDVATEKVPAQEVFIKGLVRVYGDTQYIVDAVPVFAALDAAFQSVRADTVYE</sequence>
<evidence type="ECO:0000313" key="2">
    <source>
        <dbReference type="EMBL" id="CAB4607661.1"/>
    </source>
</evidence>